<reference evidence="2" key="1">
    <citation type="journal article" date="2019" name="Int. J. Syst. Evol. Microbiol.">
        <title>The Global Catalogue of Microorganisms (GCM) 10K type strain sequencing project: providing services to taxonomists for standard genome sequencing and annotation.</title>
        <authorList>
            <consortium name="The Broad Institute Genomics Platform"/>
            <consortium name="The Broad Institute Genome Sequencing Center for Infectious Disease"/>
            <person name="Wu L."/>
            <person name="Ma J."/>
        </authorList>
    </citation>
    <scope>NUCLEOTIDE SEQUENCE [LARGE SCALE GENOMIC DNA]</scope>
    <source>
        <strain evidence="2">KCTC 42964</strain>
    </source>
</reference>
<proteinExistence type="predicted"/>
<comment type="caution">
    <text evidence="1">The sequence shown here is derived from an EMBL/GenBank/DDBJ whole genome shotgun (WGS) entry which is preliminary data.</text>
</comment>
<protein>
    <submittedName>
        <fullName evidence="1">Uncharacterized protein</fullName>
    </submittedName>
</protein>
<dbReference type="Proteomes" id="UP001595528">
    <property type="component" value="Unassembled WGS sequence"/>
</dbReference>
<sequence length="42" mass="4756">MEWPIALAVLLTETVPLSYLRCALSSREAFALLTERETPHIL</sequence>
<accession>A0ABV7L9Q7</accession>
<keyword evidence="2" id="KW-1185">Reference proteome</keyword>
<evidence type="ECO:0000313" key="1">
    <source>
        <dbReference type="EMBL" id="MFC3231308.1"/>
    </source>
</evidence>
<evidence type="ECO:0000313" key="2">
    <source>
        <dbReference type="Proteomes" id="UP001595528"/>
    </source>
</evidence>
<gene>
    <name evidence="1" type="ORF">ACFOGJ_28930</name>
</gene>
<dbReference type="RefSeq" id="WP_379906779.1">
    <property type="nucleotide sequence ID" value="NZ_JBHRTR010000054.1"/>
</dbReference>
<organism evidence="1 2">
    <name type="scientific">Marinibaculum pumilum</name>
    <dbReference type="NCBI Taxonomy" id="1766165"/>
    <lineage>
        <taxon>Bacteria</taxon>
        <taxon>Pseudomonadati</taxon>
        <taxon>Pseudomonadota</taxon>
        <taxon>Alphaproteobacteria</taxon>
        <taxon>Rhodospirillales</taxon>
        <taxon>Rhodospirillaceae</taxon>
        <taxon>Marinibaculum</taxon>
    </lineage>
</organism>
<dbReference type="EMBL" id="JBHRTR010000054">
    <property type="protein sequence ID" value="MFC3231308.1"/>
    <property type="molecule type" value="Genomic_DNA"/>
</dbReference>
<name>A0ABV7L9Q7_9PROT</name>